<evidence type="ECO:0000256" key="5">
    <source>
        <dbReference type="ARBA" id="ARBA00022989"/>
    </source>
</evidence>
<dbReference type="Pfam" id="PF02308">
    <property type="entry name" value="MgtC"/>
    <property type="match status" value="1"/>
</dbReference>
<evidence type="ECO:0000256" key="6">
    <source>
        <dbReference type="ARBA" id="ARBA00023136"/>
    </source>
</evidence>
<evidence type="ECO:0000313" key="12">
    <source>
        <dbReference type="Proteomes" id="UP001055303"/>
    </source>
</evidence>
<dbReference type="EMBL" id="CABFVH010000001">
    <property type="protein sequence ID" value="VUF10716.1"/>
    <property type="molecule type" value="Genomic_DNA"/>
</dbReference>
<keyword evidence="6 7" id="KW-0472">Membrane</keyword>
<dbReference type="Proteomes" id="UP001055303">
    <property type="component" value="Unassembled WGS sequence"/>
</dbReference>
<dbReference type="PANTHER" id="PTHR33778">
    <property type="entry name" value="PROTEIN MGTC"/>
    <property type="match status" value="1"/>
</dbReference>
<reference evidence="9" key="3">
    <citation type="submission" date="2021-08" db="EMBL/GenBank/DDBJ databases">
        <authorList>
            <person name="Tani A."/>
            <person name="Ola A."/>
            <person name="Ogura Y."/>
            <person name="Katsura K."/>
            <person name="Hayashi T."/>
        </authorList>
    </citation>
    <scope>NUCLEOTIDE SEQUENCE</scope>
    <source>
        <strain evidence="9">DSM 22415</strain>
    </source>
</reference>
<dbReference type="OrthoDB" id="9811198at2"/>
<keyword evidence="5 7" id="KW-1133">Transmembrane helix</keyword>
<evidence type="ECO:0000256" key="1">
    <source>
        <dbReference type="ARBA" id="ARBA00004651"/>
    </source>
</evidence>
<dbReference type="PANTHER" id="PTHR33778:SF1">
    <property type="entry name" value="MAGNESIUM TRANSPORTER YHID-RELATED"/>
    <property type="match status" value="1"/>
</dbReference>
<dbReference type="AlphaFoldDB" id="A0A564FSJ5"/>
<reference evidence="9" key="2">
    <citation type="journal article" date="2021" name="Front. Microbiol.">
        <title>Comprehensive Comparative Genomics and Phenotyping of Methylobacterium Species.</title>
        <authorList>
            <person name="Alessa O."/>
            <person name="Ogura Y."/>
            <person name="Fujitani Y."/>
            <person name="Takami H."/>
            <person name="Hayashi T."/>
            <person name="Sahin N."/>
            <person name="Tani A."/>
        </authorList>
    </citation>
    <scope>NUCLEOTIDE SEQUENCE</scope>
    <source>
        <strain evidence="9">DSM 22415</strain>
    </source>
</reference>
<evidence type="ECO:0000256" key="3">
    <source>
        <dbReference type="ARBA" id="ARBA00022475"/>
    </source>
</evidence>
<name>A0A564FSJ5_9HYPH</name>
<evidence type="ECO:0000256" key="4">
    <source>
        <dbReference type="ARBA" id="ARBA00022692"/>
    </source>
</evidence>
<proteinExistence type="inferred from homology"/>
<dbReference type="Proteomes" id="UP000401717">
    <property type="component" value="Unassembled WGS sequence"/>
</dbReference>
<evidence type="ECO:0000313" key="10">
    <source>
        <dbReference type="EMBL" id="VUF10716.1"/>
    </source>
</evidence>
<dbReference type="InterPro" id="IPR003416">
    <property type="entry name" value="MgtC/SapB/SrpB/YhiD_fam"/>
</dbReference>
<organism evidence="10 11">
    <name type="scientific">Methylobacterium dankookense</name>
    <dbReference type="NCBI Taxonomy" id="560405"/>
    <lineage>
        <taxon>Bacteria</taxon>
        <taxon>Pseudomonadati</taxon>
        <taxon>Pseudomonadota</taxon>
        <taxon>Alphaproteobacteria</taxon>
        <taxon>Hyphomicrobiales</taxon>
        <taxon>Methylobacteriaceae</taxon>
        <taxon>Methylobacterium</taxon>
    </lineage>
</organism>
<evidence type="ECO:0000256" key="7">
    <source>
        <dbReference type="RuleBase" id="RU365041"/>
    </source>
</evidence>
<sequence length="230" mass="24093">MTTDLGLDTLLVRLGLGLVAGALLGWNREELGHPAGLRTMVLICLAACTAMLLANWLLAHTETPDTTVLRLDLMRLAQGVLAGIGFIGAGTILKQGSIVRGVTTAATVWLATVVGLCFGAGAWQLGMAATAGGLVVLQGLKWVEARLRRRSYGSVTVVFDAGQTSHATLLAVIEAQGFSLRSARFEQDGNRGRLRGLGAHRACGPAWSLALIAALRSTPGVERVAWEDAA</sequence>
<evidence type="ECO:0000256" key="2">
    <source>
        <dbReference type="ARBA" id="ARBA00009298"/>
    </source>
</evidence>
<feature type="transmembrane region" description="Helical" evidence="7">
    <location>
        <begin position="39"/>
        <end position="58"/>
    </location>
</feature>
<evidence type="ECO:0000259" key="8">
    <source>
        <dbReference type="Pfam" id="PF02308"/>
    </source>
</evidence>
<gene>
    <name evidence="9" type="ORF">IFDJLNFL_2778</name>
    <name evidence="10" type="ORF">MTDSW087_00387</name>
</gene>
<keyword evidence="12" id="KW-1185">Reference proteome</keyword>
<accession>A0A564FSJ5</accession>
<dbReference type="EMBL" id="BPQI01000076">
    <property type="protein sequence ID" value="GJD56880.1"/>
    <property type="molecule type" value="Genomic_DNA"/>
</dbReference>
<comment type="similarity">
    <text evidence="2 7">Belongs to the MgtC/SapB family.</text>
</comment>
<evidence type="ECO:0000313" key="11">
    <source>
        <dbReference type="Proteomes" id="UP000401717"/>
    </source>
</evidence>
<feature type="transmembrane region" description="Helical" evidence="7">
    <location>
        <begin position="98"/>
        <end position="116"/>
    </location>
</feature>
<feature type="transmembrane region" description="Helical" evidence="7">
    <location>
        <begin position="73"/>
        <end position="93"/>
    </location>
</feature>
<comment type="subcellular location">
    <subcellularLocation>
        <location evidence="7">Cell inner membrane</location>
        <topology evidence="7">Multi-pass membrane protein</topology>
    </subcellularLocation>
    <subcellularLocation>
        <location evidence="1">Cell membrane</location>
        <topology evidence="1">Multi-pass membrane protein</topology>
    </subcellularLocation>
</comment>
<dbReference type="RefSeq" id="WP_144759360.1">
    <property type="nucleotide sequence ID" value="NZ_BPQI01000076.1"/>
</dbReference>
<feature type="domain" description="MgtC/SapB/SrpB/YhiD N-terminal" evidence="8">
    <location>
        <begin position="14"/>
        <end position="145"/>
    </location>
</feature>
<keyword evidence="7" id="KW-0997">Cell inner membrane</keyword>
<dbReference type="InterPro" id="IPR049177">
    <property type="entry name" value="MgtC_SapB_SrpB_YhiD_N"/>
</dbReference>
<dbReference type="PRINTS" id="PR01837">
    <property type="entry name" value="MGTCSAPBPROT"/>
</dbReference>
<feature type="transmembrane region" description="Helical" evidence="7">
    <location>
        <begin position="6"/>
        <end position="27"/>
    </location>
</feature>
<evidence type="ECO:0000313" key="9">
    <source>
        <dbReference type="EMBL" id="GJD56880.1"/>
    </source>
</evidence>
<protein>
    <recommendedName>
        <fullName evidence="7">Protein MgtC</fullName>
    </recommendedName>
</protein>
<keyword evidence="4 7" id="KW-0812">Transmembrane</keyword>
<reference evidence="10 11" key="1">
    <citation type="submission" date="2019-06" db="EMBL/GenBank/DDBJ databases">
        <authorList>
            <person name="Rodrigo-Torres L."/>
            <person name="Arahal R. D."/>
            <person name="Lucena T."/>
        </authorList>
    </citation>
    <scope>NUCLEOTIDE SEQUENCE [LARGE SCALE GENOMIC DNA]</scope>
    <source>
        <strain evidence="10 11">SW08-7</strain>
    </source>
</reference>
<dbReference type="GO" id="GO:0005886">
    <property type="term" value="C:plasma membrane"/>
    <property type="evidence" value="ECO:0007669"/>
    <property type="project" value="UniProtKB-SubCell"/>
</dbReference>
<keyword evidence="3" id="KW-1003">Cell membrane</keyword>